<dbReference type="RefSeq" id="WP_087134415.1">
    <property type="nucleotide sequence ID" value="NZ_FUKP01000063.1"/>
</dbReference>
<evidence type="ECO:0000313" key="4">
    <source>
        <dbReference type="EMBL" id="SJN33157.1"/>
    </source>
</evidence>
<feature type="DNA-binding region" description="H-T-H motif" evidence="2">
    <location>
        <begin position="31"/>
        <end position="50"/>
    </location>
</feature>
<dbReference type="Pfam" id="PF00440">
    <property type="entry name" value="TetR_N"/>
    <property type="match status" value="1"/>
</dbReference>
<dbReference type="PRINTS" id="PR00455">
    <property type="entry name" value="HTHTETR"/>
</dbReference>
<dbReference type="InterPro" id="IPR001647">
    <property type="entry name" value="HTH_TetR"/>
</dbReference>
<dbReference type="InterPro" id="IPR009057">
    <property type="entry name" value="Homeodomain-like_sf"/>
</dbReference>
<dbReference type="SUPFAM" id="SSF48498">
    <property type="entry name" value="Tetracyclin repressor-like, C-terminal domain"/>
    <property type="match status" value="1"/>
</dbReference>
<dbReference type="AlphaFoldDB" id="A0A1R4JMD3"/>
<gene>
    <name evidence="4" type="ORF">FM125_09445</name>
</gene>
<name>A0A1R4JMD3_9MICC</name>
<dbReference type="GO" id="GO:0003700">
    <property type="term" value="F:DNA-binding transcription factor activity"/>
    <property type="evidence" value="ECO:0007669"/>
    <property type="project" value="TreeGrafter"/>
</dbReference>
<dbReference type="Gene3D" id="1.10.357.10">
    <property type="entry name" value="Tetracycline Repressor, domain 2"/>
    <property type="match status" value="1"/>
</dbReference>
<dbReference type="InterPro" id="IPR050109">
    <property type="entry name" value="HTH-type_TetR-like_transc_reg"/>
</dbReference>
<reference evidence="4 5" key="1">
    <citation type="submission" date="2017-02" db="EMBL/GenBank/DDBJ databases">
        <authorList>
            <person name="Peterson S.W."/>
        </authorList>
    </citation>
    <scope>NUCLEOTIDE SEQUENCE [LARGE SCALE GENOMIC DNA]</scope>
    <source>
        <strain evidence="4 5">2B3F</strain>
    </source>
</reference>
<dbReference type="Proteomes" id="UP000196230">
    <property type="component" value="Unassembled WGS sequence"/>
</dbReference>
<dbReference type="PANTHER" id="PTHR30055">
    <property type="entry name" value="HTH-TYPE TRANSCRIPTIONAL REGULATOR RUTR"/>
    <property type="match status" value="1"/>
</dbReference>
<evidence type="ECO:0000256" key="2">
    <source>
        <dbReference type="PROSITE-ProRule" id="PRU00335"/>
    </source>
</evidence>
<protein>
    <submittedName>
        <fullName evidence="4">Transcriptional regulator, TetR family</fullName>
    </submittedName>
</protein>
<evidence type="ECO:0000313" key="5">
    <source>
        <dbReference type="Proteomes" id="UP000196230"/>
    </source>
</evidence>
<feature type="domain" description="HTH tetR-type" evidence="3">
    <location>
        <begin position="8"/>
        <end position="68"/>
    </location>
</feature>
<dbReference type="EMBL" id="FUKP01000063">
    <property type="protein sequence ID" value="SJN33157.1"/>
    <property type="molecule type" value="Genomic_DNA"/>
</dbReference>
<evidence type="ECO:0000256" key="1">
    <source>
        <dbReference type="ARBA" id="ARBA00023125"/>
    </source>
</evidence>
<organism evidence="4 5">
    <name type="scientific">Micrococcus lylae</name>
    <dbReference type="NCBI Taxonomy" id="1273"/>
    <lineage>
        <taxon>Bacteria</taxon>
        <taxon>Bacillati</taxon>
        <taxon>Actinomycetota</taxon>
        <taxon>Actinomycetes</taxon>
        <taxon>Micrococcales</taxon>
        <taxon>Micrococcaceae</taxon>
        <taxon>Micrococcus</taxon>
    </lineage>
</organism>
<dbReference type="GO" id="GO:0000976">
    <property type="term" value="F:transcription cis-regulatory region binding"/>
    <property type="evidence" value="ECO:0007669"/>
    <property type="project" value="TreeGrafter"/>
</dbReference>
<evidence type="ECO:0000259" key="3">
    <source>
        <dbReference type="PROSITE" id="PS50977"/>
    </source>
</evidence>
<dbReference type="InterPro" id="IPR036271">
    <property type="entry name" value="Tet_transcr_reg_TetR-rel_C_sf"/>
</dbReference>
<dbReference type="PANTHER" id="PTHR30055:SF241">
    <property type="entry name" value="TRANSCRIPTIONAL REGULATORY PROTEIN"/>
    <property type="match status" value="1"/>
</dbReference>
<proteinExistence type="predicted"/>
<keyword evidence="1 2" id="KW-0238">DNA-binding</keyword>
<dbReference type="SUPFAM" id="SSF46689">
    <property type="entry name" value="Homeodomain-like"/>
    <property type="match status" value="1"/>
</dbReference>
<sequence length="202" mass="21964">MATRPRREDVRAAILEQAARSFEQDGYARSSLARIAAQAGYTKGAVYSSFTGKPDLFASACASQFENVTVKAMAGMADALDDPGMPRDALVERMADALTDIVLTTSGAWASLLHEFQAAGLREPTVGAAYRDLTTRRRDFLADLIRRHRALENVPAAQITHSAGLLLMLMHTLTVERRLAPDSLQPEDVRHALAAAVDFLLP</sequence>
<dbReference type="PROSITE" id="PS50977">
    <property type="entry name" value="HTH_TETR_2"/>
    <property type="match status" value="1"/>
</dbReference>
<accession>A0A1R4JMD3</accession>